<sequence>MAGLWRTVRDLYKAVRFFGNEELNVLKREVLDLQSQVDKLKELRAKRVKYEEEMTLAQVRASVGRLMGQEAADEERQAAMRRALDMKEAELLGKLEAGMKGKMQNRVAAVMGDLDLDRLLHDPTIDVKQAVKDSIAKLDASDQPGPPHQADGPHDHPPSQDPSPMPQHPGKAPGSD</sequence>
<keyword evidence="4" id="KW-1185">Reference proteome</keyword>
<proteinExistence type="predicted"/>
<name>A0AAW1S307_9CHLO</name>
<feature type="region of interest" description="Disordered" evidence="2">
    <location>
        <begin position="131"/>
        <end position="176"/>
    </location>
</feature>
<dbReference type="AlphaFoldDB" id="A0AAW1S307"/>
<dbReference type="Proteomes" id="UP001438707">
    <property type="component" value="Unassembled WGS sequence"/>
</dbReference>
<evidence type="ECO:0000313" key="3">
    <source>
        <dbReference type="EMBL" id="KAK9840036.1"/>
    </source>
</evidence>
<evidence type="ECO:0000313" key="4">
    <source>
        <dbReference type="Proteomes" id="UP001438707"/>
    </source>
</evidence>
<organism evidence="3 4">
    <name type="scientific">Apatococcus lobatus</name>
    <dbReference type="NCBI Taxonomy" id="904363"/>
    <lineage>
        <taxon>Eukaryota</taxon>
        <taxon>Viridiplantae</taxon>
        <taxon>Chlorophyta</taxon>
        <taxon>core chlorophytes</taxon>
        <taxon>Trebouxiophyceae</taxon>
        <taxon>Chlorellales</taxon>
        <taxon>Chlorellaceae</taxon>
        <taxon>Apatococcus</taxon>
    </lineage>
</organism>
<protein>
    <submittedName>
        <fullName evidence="3">Uncharacterized protein</fullName>
    </submittedName>
</protein>
<feature type="coiled-coil region" evidence="1">
    <location>
        <begin position="23"/>
        <end position="60"/>
    </location>
</feature>
<comment type="caution">
    <text evidence="3">The sequence shown here is derived from an EMBL/GenBank/DDBJ whole genome shotgun (WGS) entry which is preliminary data.</text>
</comment>
<evidence type="ECO:0000256" key="2">
    <source>
        <dbReference type="SAM" id="MobiDB-lite"/>
    </source>
</evidence>
<gene>
    <name evidence="3" type="ORF">WJX74_002386</name>
</gene>
<evidence type="ECO:0000256" key="1">
    <source>
        <dbReference type="SAM" id="Coils"/>
    </source>
</evidence>
<dbReference type="EMBL" id="JALJOS010000004">
    <property type="protein sequence ID" value="KAK9840036.1"/>
    <property type="molecule type" value="Genomic_DNA"/>
</dbReference>
<keyword evidence="1" id="KW-0175">Coiled coil</keyword>
<accession>A0AAW1S307</accession>
<feature type="compositionally biased region" description="Basic and acidic residues" evidence="2">
    <location>
        <begin position="131"/>
        <end position="140"/>
    </location>
</feature>
<reference evidence="3 4" key="1">
    <citation type="journal article" date="2024" name="Nat. Commun.">
        <title>Phylogenomics reveals the evolutionary origins of lichenization in chlorophyte algae.</title>
        <authorList>
            <person name="Puginier C."/>
            <person name="Libourel C."/>
            <person name="Otte J."/>
            <person name="Skaloud P."/>
            <person name="Haon M."/>
            <person name="Grisel S."/>
            <person name="Petersen M."/>
            <person name="Berrin J.G."/>
            <person name="Delaux P.M."/>
            <person name="Dal Grande F."/>
            <person name="Keller J."/>
        </authorList>
    </citation>
    <scope>NUCLEOTIDE SEQUENCE [LARGE SCALE GENOMIC DNA]</scope>
    <source>
        <strain evidence="3 4">SAG 2145</strain>
    </source>
</reference>